<dbReference type="EMBL" id="CP003167">
    <property type="protein sequence ID" value="AGB03551.1"/>
    <property type="molecule type" value="Genomic_DNA"/>
</dbReference>
<name>L0HIE3_METFS</name>
<sequence length="67" mass="7632">MELQEMEINIDKEGRVQINVKGVQGTGCLALTRDLETALGVVEQREYSADYYQQETGVCEHRTLKSR</sequence>
<reference evidence="2" key="1">
    <citation type="submission" date="2011-12" db="EMBL/GenBank/DDBJ databases">
        <title>Complete sequence of Methanoregula formicicum SMSP.</title>
        <authorList>
            <person name="Lucas S."/>
            <person name="Han J."/>
            <person name="Lapidus A."/>
            <person name="Cheng J.-F."/>
            <person name="Goodwin L."/>
            <person name="Pitluck S."/>
            <person name="Peters L."/>
            <person name="Ovchinnikova G."/>
            <person name="Teshima H."/>
            <person name="Detter J.C."/>
            <person name="Han C."/>
            <person name="Tapia R."/>
            <person name="Land M."/>
            <person name="Hauser L."/>
            <person name="Kyrpides N."/>
            <person name="Ivanova N."/>
            <person name="Pagani I."/>
            <person name="Imachi H."/>
            <person name="Tamaki H."/>
            <person name="Sekiguchi Y."/>
            <person name="Kamagata Y."/>
            <person name="Cadillo-Quiroz H."/>
            <person name="Zinder S."/>
            <person name="Liu W.-T."/>
            <person name="Woyke T."/>
        </authorList>
    </citation>
    <scope>NUCLEOTIDE SEQUENCE [LARGE SCALE GENOMIC DNA]</scope>
    <source>
        <strain evidence="2">DSM 22288 / NBRC 105244 / SMSP</strain>
    </source>
</reference>
<dbReference type="KEGG" id="mfo:Metfor_2558"/>
<dbReference type="Pfam" id="PF11211">
    <property type="entry name" value="DUF2997"/>
    <property type="match status" value="1"/>
</dbReference>
<gene>
    <name evidence="1" type="ordered locus">Metfor_2558</name>
</gene>
<dbReference type="Proteomes" id="UP000010824">
    <property type="component" value="Chromosome"/>
</dbReference>
<proteinExistence type="predicted"/>
<dbReference type="AlphaFoldDB" id="L0HIE3"/>
<protein>
    <recommendedName>
        <fullName evidence="3">DUF2997 domain-containing protein</fullName>
    </recommendedName>
</protein>
<keyword evidence="2" id="KW-1185">Reference proteome</keyword>
<evidence type="ECO:0000313" key="2">
    <source>
        <dbReference type="Proteomes" id="UP000010824"/>
    </source>
</evidence>
<dbReference type="RefSeq" id="WP_015286513.1">
    <property type="nucleotide sequence ID" value="NC_019943.1"/>
</dbReference>
<evidence type="ECO:0008006" key="3">
    <source>
        <dbReference type="Google" id="ProtNLM"/>
    </source>
</evidence>
<organism evidence="1 2">
    <name type="scientific">Methanoregula formicica (strain DSM 22288 / NBRC 105244 / SMSP)</name>
    <dbReference type="NCBI Taxonomy" id="593750"/>
    <lineage>
        <taxon>Archaea</taxon>
        <taxon>Methanobacteriati</taxon>
        <taxon>Methanobacteriota</taxon>
        <taxon>Stenosarchaea group</taxon>
        <taxon>Methanomicrobia</taxon>
        <taxon>Methanomicrobiales</taxon>
        <taxon>Methanoregulaceae</taxon>
        <taxon>Methanoregula</taxon>
    </lineage>
</organism>
<evidence type="ECO:0000313" key="1">
    <source>
        <dbReference type="EMBL" id="AGB03551.1"/>
    </source>
</evidence>
<dbReference type="STRING" id="593750.Metfor_2558"/>
<dbReference type="GeneID" id="14309950"/>
<dbReference type="InParanoid" id="L0HIE3"/>
<dbReference type="InterPro" id="IPR021375">
    <property type="entry name" value="DUF2997"/>
</dbReference>
<dbReference type="HOGENOM" id="CLU_180396_2_0_2"/>
<accession>L0HIE3</accession>
<reference evidence="1 2" key="2">
    <citation type="journal article" date="2014" name="Genome Announc.">
        <title>Complete Genome Sequence of Methanoregula formicica SMSPT, a Mesophilic Hydrogenotrophic Methanogen Isolated from a Methanogenic Upflow Anaerobic Sludge Blanket Reactor.</title>
        <authorList>
            <person name="Yamamoto K."/>
            <person name="Tamaki H."/>
            <person name="Cadillo-Quiroz H."/>
            <person name="Imachi H."/>
            <person name="Kyrpides N."/>
            <person name="Woyke T."/>
            <person name="Goodwin L."/>
            <person name="Zinder S.H."/>
            <person name="Kamagata Y."/>
            <person name="Liu W.T."/>
        </authorList>
    </citation>
    <scope>NUCLEOTIDE SEQUENCE [LARGE SCALE GENOMIC DNA]</scope>
    <source>
        <strain evidence="2">DSM 22288 / NBRC 105244 / SMSP</strain>
    </source>
</reference>